<dbReference type="GO" id="GO:0046872">
    <property type="term" value="F:metal ion binding"/>
    <property type="evidence" value="ECO:0007669"/>
    <property type="project" value="UniProtKB-KW"/>
</dbReference>
<accession>A0AAP0HUF9</accession>
<dbReference type="Gene3D" id="2.60.120.330">
    <property type="entry name" value="B-lactam Antibiotic, Isopenicillin N Synthase, Chain"/>
    <property type="match status" value="1"/>
</dbReference>
<feature type="domain" description="Isopenicillin N synthase-like Fe(2+) 2OG dioxygenase" evidence="5">
    <location>
        <begin position="39"/>
        <end position="109"/>
    </location>
</feature>
<evidence type="ECO:0000313" key="6">
    <source>
        <dbReference type="EMBL" id="KAK9096300.1"/>
    </source>
</evidence>
<evidence type="ECO:0000256" key="1">
    <source>
        <dbReference type="ARBA" id="ARBA00008056"/>
    </source>
</evidence>
<dbReference type="Pfam" id="PF03171">
    <property type="entry name" value="2OG-FeII_Oxy"/>
    <property type="match status" value="1"/>
</dbReference>
<evidence type="ECO:0000256" key="4">
    <source>
        <dbReference type="ARBA" id="ARBA00023004"/>
    </source>
</evidence>
<evidence type="ECO:0000256" key="3">
    <source>
        <dbReference type="ARBA" id="ARBA00023002"/>
    </source>
</evidence>
<dbReference type="AlphaFoldDB" id="A0AAP0HUF9"/>
<dbReference type="Proteomes" id="UP001417504">
    <property type="component" value="Unassembled WGS sequence"/>
</dbReference>
<dbReference type="GO" id="GO:0016491">
    <property type="term" value="F:oxidoreductase activity"/>
    <property type="evidence" value="ECO:0007669"/>
    <property type="project" value="UniProtKB-KW"/>
</dbReference>
<sequence>MEYSKHITNLGMELSELLSKALGLDRNHLKDIGCLEGLFLVFHYYMPCPQPEPTLEAIKHAYNNFFFILLQDQQIGGLQVLHQSQWIDIPLVRGDLLISNDWFKSSEHNELGN</sequence>
<proteinExistence type="inferred from homology"/>
<comment type="similarity">
    <text evidence="1">Belongs to the iron/ascorbate-dependent oxidoreductase family.</text>
</comment>
<keyword evidence="3" id="KW-0560">Oxidoreductase</keyword>
<dbReference type="EMBL" id="JBBNAE010000009">
    <property type="protein sequence ID" value="KAK9096300.1"/>
    <property type="molecule type" value="Genomic_DNA"/>
</dbReference>
<gene>
    <name evidence="6" type="ORF">Sjap_021797</name>
</gene>
<keyword evidence="4" id="KW-0408">Iron</keyword>
<dbReference type="PANTHER" id="PTHR10209">
    <property type="entry name" value="OXIDOREDUCTASE, 2OG-FE II OXYGENASE FAMILY PROTEIN"/>
    <property type="match status" value="1"/>
</dbReference>
<keyword evidence="2" id="KW-0479">Metal-binding</keyword>
<dbReference type="PANTHER" id="PTHR10209:SF859">
    <property type="entry name" value="OS03G0690500 PROTEIN"/>
    <property type="match status" value="1"/>
</dbReference>
<protein>
    <recommendedName>
        <fullName evidence="5">Isopenicillin N synthase-like Fe(2+) 2OG dioxygenase domain-containing protein</fullName>
    </recommendedName>
</protein>
<comment type="caution">
    <text evidence="6">The sequence shown here is derived from an EMBL/GenBank/DDBJ whole genome shotgun (WGS) entry which is preliminary data.</text>
</comment>
<keyword evidence="7" id="KW-1185">Reference proteome</keyword>
<reference evidence="6 7" key="1">
    <citation type="submission" date="2024-01" db="EMBL/GenBank/DDBJ databases">
        <title>Genome assemblies of Stephania.</title>
        <authorList>
            <person name="Yang L."/>
        </authorList>
    </citation>
    <scope>NUCLEOTIDE SEQUENCE [LARGE SCALE GENOMIC DNA]</scope>
    <source>
        <strain evidence="6">QJT</strain>
        <tissue evidence="6">Leaf</tissue>
    </source>
</reference>
<organism evidence="6 7">
    <name type="scientific">Stephania japonica</name>
    <dbReference type="NCBI Taxonomy" id="461633"/>
    <lineage>
        <taxon>Eukaryota</taxon>
        <taxon>Viridiplantae</taxon>
        <taxon>Streptophyta</taxon>
        <taxon>Embryophyta</taxon>
        <taxon>Tracheophyta</taxon>
        <taxon>Spermatophyta</taxon>
        <taxon>Magnoliopsida</taxon>
        <taxon>Ranunculales</taxon>
        <taxon>Menispermaceae</taxon>
        <taxon>Menispermoideae</taxon>
        <taxon>Cissampelideae</taxon>
        <taxon>Stephania</taxon>
    </lineage>
</organism>
<evidence type="ECO:0000256" key="2">
    <source>
        <dbReference type="ARBA" id="ARBA00022723"/>
    </source>
</evidence>
<dbReference type="InterPro" id="IPR027443">
    <property type="entry name" value="IPNS-like_sf"/>
</dbReference>
<evidence type="ECO:0000259" key="5">
    <source>
        <dbReference type="Pfam" id="PF03171"/>
    </source>
</evidence>
<dbReference type="InterPro" id="IPR044861">
    <property type="entry name" value="IPNS-like_FE2OG_OXY"/>
</dbReference>
<evidence type="ECO:0000313" key="7">
    <source>
        <dbReference type="Proteomes" id="UP001417504"/>
    </source>
</evidence>
<dbReference type="SUPFAM" id="SSF51197">
    <property type="entry name" value="Clavaminate synthase-like"/>
    <property type="match status" value="1"/>
</dbReference>
<name>A0AAP0HUF9_9MAGN</name>